<dbReference type="InterPro" id="IPR027417">
    <property type="entry name" value="P-loop_NTPase"/>
</dbReference>
<dbReference type="GO" id="GO:0016787">
    <property type="term" value="F:hydrolase activity"/>
    <property type="evidence" value="ECO:0007669"/>
    <property type="project" value="UniProtKB-KW"/>
</dbReference>
<reference evidence="1" key="1">
    <citation type="journal article" date="2020" name="Nat. Commun.">
        <title>Large-scale genome sequencing of mycorrhizal fungi provides insights into the early evolution of symbiotic traits.</title>
        <authorList>
            <person name="Miyauchi S."/>
            <person name="Kiss E."/>
            <person name="Kuo A."/>
            <person name="Drula E."/>
            <person name="Kohler A."/>
            <person name="Sanchez-Garcia M."/>
            <person name="Morin E."/>
            <person name="Andreopoulos B."/>
            <person name="Barry K.W."/>
            <person name="Bonito G."/>
            <person name="Buee M."/>
            <person name="Carver A."/>
            <person name="Chen C."/>
            <person name="Cichocki N."/>
            <person name="Clum A."/>
            <person name="Culley D."/>
            <person name="Crous P.W."/>
            <person name="Fauchery L."/>
            <person name="Girlanda M."/>
            <person name="Hayes R.D."/>
            <person name="Keri Z."/>
            <person name="LaButti K."/>
            <person name="Lipzen A."/>
            <person name="Lombard V."/>
            <person name="Magnuson J."/>
            <person name="Maillard F."/>
            <person name="Murat C."/>
            <person name="Nolan M."/>
            <person name="Ohm R.A."/>
            <person name="Pangilinan J."/>
            <person name="Pereira M.F."/>
            <person name="Perotto S."/>
            <person name="Peter M."/>
            <person name="Pfister S."/>
            <person name="Riley R."/>
            <person name="Sitrit Y."/>
            <person name="Stielow J.B."/>
            <person name="Szollosi G."/>
            <person name="Zifcakova L."/>
            <person name="Stursova M."/>
            <person name="Spatafora J.W."/>
            <person name="Tedersoo L."/>
            <person name="Vaario L.M."/>
            <person name="Yamada A."/>
            <person name="Yan M."/>
            <person name="Wang P."/>
            <person name="Xu J."/>
            <person name="Bruns T."/>
            <person name="Baldrian P."/>
            <person name="Vilgalys R."/>
            <person name="Dunand C."/>
            <person name="Henrissat B."/>
            <person name="Grigoriev I.V."/>
            <person name="Hibbett D."/>
            <person name="Nagy L.G."/>
            <person name="Martin F.M."/>
        </authorList>
    </citation>
    <scope>NUCLEOTIDE SEQUENCE</scope>
    <source>
        <strain evidence="1">UH-Tt-Lm1</strain>
    </source>
</reference>
<organism evidence="1 2">
    <name type="scientific">Thelephora terrestris</name>
    <dbReference type="NCBI Taxonomy" id="56493"/>
    <lineage>
        <taxon>Eukaryota</taxon>
        <taxon>Fungi</taxon>
        <taxon>Dikarya</taxon>
        <taxon>Basidiomycota</taxon>
        <taxon>Agaricomycotina</taxon>
        <taxon>Agaricomycetes</taxon>
        <taxon>Thelephorales</taxon>
        <taxon>Thelephoraceae</taxon>
        <taxon>Thelephora</taxon>
    </lineage>
</organism>
<comment type="caution">
    <text evidence="1">The sequence shown here is derived from an EMBL/GenBank/DDBJ whole genome shotgun (WGS) entry which is preliminary data.</text>
</comment>
<dbReference type="Gene3D" id="3.40.50.300">
    <property type="entry name" value="P-loop containing nucleotide triphosphate hydrolases"/>
    <property type="match status" value="1"/>
</dbReference>
<protein>
    <submittedName>
        <fullName evidence="1">P-loop containing nucleoside triphosphate hydrolase protein</fullName>
    </submittedName>
</protein>
<proteinExistence type="predicted"/>
<dbReference type="EMBL" id="WIUZ02000005">
    <property type="protein sequence ID" value="KAF9786868.1"/>
    <property type="molecule type" value="Genomic_DNA"/>
</dbReference>
<dbReference type="OrthoDB" id="6362633at2759"/>
<accession>A0A9P6L7N0</accession>
<gene>
    <name evidence="1" type="ORF">BJ322DRAFT_1052382</name>
</gene>
<reference evidence="1" key="2">
    <citation type="submission" date="2020-11" db="EMBL/GenBank/DDBJ databases">
        <authorList>
            <consortium name="DOE Joint Genome Institute"/>
            <person name="Kuo A."/>
            <person name="Miyauchi S."/>
            <person name="Kiss E."/>
            <person name="Drula E."/>
            <person name="Kohler A."/>
            <person name="Sanchez-Garcia M."/>
            <person name="Andreopoulos B."/>
            <person name="Barry K.W."/>
            <person name="Bonito G."/>
            <person name="Buee M."/>
            <person name="Carver A."/>
            <person name="Chen C."/>
            <person name="Cichocki N."/>
            <person name="Clum A."/>
            <person name="Culley D."/>
            <person name="Crous P.W."/>
            <person name="Fauchery L."/>
            <person name="Girlanda M."/>
            <person name="Hayes R."/>
            <person name="Keri Z."/>
            <person name="Labutti K."/>
            <person name="Lipzen A."/>
            <person name="Lombard V."/>
            <person name="Magnuson J."/>
            <person name="Maillard F."/>
            <person name="Morin E."/>
            <person name="Murat C."/>
            <person name="Nolan M."/>
            <person name="Ohm R."/>
            <person name="Pangilinan J."/>
            <person name="Pereira M."/>
            <person name="Perotto S."/>
            <person name="Peter M."/>
            <person name="Riley R."/>
            <person name="Sitrit Y."/>
            <person name="Stielow B."/>
            <person name="Szollosi G."/>
            <person name="Zifcakova L."/>
            <person name="Stursova M."/>
            <person name="Spatafora J.W."/>
            <person name="Tedersoo L."/>
            <person name="Vaario L.-M."/>
            <person name="Yamada A."/>
            <person name="Yan M."/>
            <person name="Wang P."/>
            <person name="Xu J."/>
            <person name="Bruns T."/>
            <person name="Baldrian P."/>
            <person name="Vilgalys R."/>
            <person name="Henrissat B."/>
            <person name="Grigoriev I.V."/>
            <person name="Hibbett D."/>
            <person name="Nagy L.G."/>
            <person name="Martin F.M."/>
        </authorList>
    </citation>
    <scope>NUCLEOTIDE SEQUENCE</scope>
    <source>
        <strain evidence="1">UH-Tt-Lm1</strain>
    </source>
</reference>
<dbReference type="Proteomes" id="UP000736335">
    <property type="component" value="Unassembled WGS sequence"/>
</dbReference>
<evidence type="ECO:0000313" key="1">
    <source>
        <dbReference type="EMBL" id="KAF9786868.1"/>
    </source>
</evidence>
<dbReference type="PANTHER" id="PTHR10285">
    <property type="entry name" value="URIDINE KINASE"/>
    <property type="match status" value="1"/>
</dbReference>
<keyword evidence="1" id="KW-0378">Hydrolase</keyword>
<dbReference type="AlphaFoldDB" id="A0A9P6L7N0"/>
<name>A0A9P6L7N0_9AGAM</name>
<sequence length="246" mass="27575">MDAKAKELARYLVERVRDVPHQSRLIVGIAGIPASGKTTLAKLIVDHINVILKTEIESASAERTEAIVIGLDGWHLTRAQLASLPHPQLAKDRRGAHWTFDPDSYLEFVRHLRVPLSPSGPVVEPIIAPSFDHAVKDPDPTGVEVYPWHRIVVIEGLYCFLSIGAWKEAGEMLDERWLTAVDFEKATERIIDRHVASGVAGSIEEAQWRARENDMPNGKFLLDNSLEPTRIIESVQDQSPRENDRC</sequence>
<keyword evidence="2" id="KW-1185">Reference proteome</keyword>
<dbReference type="SUPFAM" id="SSF52540">
    <property type="entry name" value="P-loop containing nucleoside triphosphate hydrolases"/>
    <property type="match status" value="1"/>
</dbReference>
<evidence type="ECO:0000313" key="2">
    <source>
        <dbReference type="Proteomes" id="UP000736335"/>
    </source>
</evidence>